<dbReference type="STRING" id="1225127.SAMN05661030_0518"/>
<dbReference type="InterPro" id="IPR009100">
    <property type="entry name" value="AcylCoA_DH/oxidase_NM_dom_sf"/>
</dbReference>
<dbReference type="PANTHER" id="PTHR43884">
    <property type="entry name" value="ACYL-COA DEHYDROGENASE"/>
    <property type="match status" value="1"/>
</dbReference>
<dbReference type="PANTHER" id="PTHR43884:SF12">
    <property type="entry name" value="ISOVALERYL-COA DEHYDROGENASE, MITOCHONDRIAL-RELATED"/>
    <property type="match status" value="1"/>
</dbReference>
<protein>
    <submittedName>
        <fullName evidence="2">Acyl-CoA dehydrogenase</fullName>
    </submittedName>
</protein>
<dbReference type="GO" id="GO:0003995">
    <property type="term" value="F:acyl-CoA dehydrogenase activity"/>
    <property type="evidence" value="ECO:0007669"/>
    <property type="project" value="TreeGrafter"/>
</dbReference>
<name>A0A1I1HQC4_9ACTN</name>
<accession>A0A1I1HQC4</accession>
<reference evidence="3" key="1">
    <citation type="submission" date="2016-10" db="EMBL/GenBank/DDBJ databases">
        <authorList>
            <person name="Varghese N."/>
            <person name="Submissions S."/>
        </authorList>
    </citation>
    <scope>NUCLEOTIDE SEQUENCE [LARGE SCALE GENOMIC DNA]</scope>
    <source>
        <strain evidence="3">DSM 45962</strain>
    </source>
</reference>
<gene>
    <name evidence="2" type="ORF">SAMN05661030_0518</name>
</gene>
<dbReference type="Gene3D" id="2.40.110.10">
    <property type="entry name" value="Butyryl-CoA Dehydrogenase, subunit A, domain 2"/>
    <property type="match status" value="1"/>
</dbReference>
<dbReference type="GO" id="GO:0050660">
    <property type="term" value="F:flavin adenine dinucleotide binding"/>
    <property type="evidence" value="ECO:0007669"/>
    <property type="project" value="InterPro"/>
</dbReference>
<dbReference type="InterPro" id="IPR013786">
    <property type="entry name" value="AcylCoA_DH/ox_N"/>
</dbReference>
<keyword evidence="3" id="KW-1185">Reference proteome</keyword>
<dbReference type="EMBL" id="FOMD01000001">
    <property type="protein sequence ID" value="SFC26329.1"/>
    <property type="molecule type" value="Genomic_DNA"/>
</dbReference>
<dbReference type="SUPFAM" id="SSF56645">
    <property type="entry name" value="Acyl-CoA dehydrogenase NM domain-like"/>
    <property type="match status" value="1"/>
</dbReference>
<dbReference type="AlphaFoldDB" id="A0A1I1HQC4"/>
<evidence type="ECO:0000259" key="1">
    <source>
        <dbReference type="Pfam" id="PF02771"/>
    </source>
</evidence>
<dbReference type="InterPro" id="IPR046373">
    <property type="entry name" value="Acyl-CoA_Oxase/DH_mid-dom_sf"/>
</dbReference>
<evidence type="ECO:0000313" key="2">
    <source>
        <dbReference type="EMBL" id="SFC26329.1"/>
    </source>
</evidence>
<dbReference type="Proteomes" id="UP000199022">
    <property type="component" value="Unassembled WGS sequence"/>
</dbReference>
<dbReference type="InterPro" id="IPR037069">
    <property type="entry name" value="AcylCoA_DH/ox_N_sf"/>
</dbReference>
<dbReference type="Gene3D" id="1.10.540.10">
    <property type="entry name" value="Acyl-CoA dehydrogenase/oxidase, N-terminal domain"/>
    <property type="match status" value="1"/>
</dbReference>
<dbReference type="RefSeq" id="WP_207506118.1">
    <property type="nucleotide sequence ID" value="NZ_BNAC01000002.1"/>
</dbReference>
<evidence type="ECO:0000313" key="3">
    <source>
        <dbReference type="Proteomes" id="UP000199022"/>
    </source>
</evidence>
<sequence length="328" mass="33654">MSDIVARARVLADDVLFPQAGAVDDAGAVPSVTLDTLAREGLYGLTGPASHGGLAADPATVHAVAEAMAGGDLSTAFIWLQHLTVPAMVTGSPLADEWLADLCAGRRRSGIALLAATRPQPVAITARREGDTFVLDGGVPWVTGWEHVDVVLVAARDDDDVVHFLLVDAEEGPTLTAVPQQLVAVQASSTVEFRVSGHVVPASRLVRSVPLAAWQARDPGNLRANGSLALGLAARCARLAELPQLDADLAAVRARLDAAGPDQLPDARAAAAALAHRAAGLLAVAVGSGSVSAGHPAERLAREAHFLLVFGSRPAIKAALLHRLGGVG</sequence>
<feature type="domain" description="Acyl-CoA dehydrogenase/oxidase N-terminal" evidence="1">
    <location>
        <begin position="4"/>
        <end position="105"/>
    </location>
</feature>
<proteinExistence type="predicted"/>
<dbReference type="Pfam" id="PF02771">
    <property type="entry name" value="Acyl-CoA_dh_N"/>
    <property type="match status" value="1"/>
</dbReference>
<organism evidence="2 3">
    <name type="scientific">Klenkia taihuensis</name>
    <dbReference type="NCBI Taxonomy" id="1225127"/>
    <lineage>
        <taxon>Bacteria</taxon>
        <taxon>Bacillati</taxon>
        <taxon>Actinomycetota</taxon>
        <taxon>Actinomycetes</taxon>
        <taxon>Geodermatophilales</taxon>
        <taxon>Geodermatophilaceae</taxon>
        <taxon>Klenkia</taxon>
    </lineage>
</organism>